<dbReference type="EMBL" id="PGGS01000689">
    <property type="protein sequence ID" value="PNH02260.1"/>
    <property type="molecule type" value="Genomic_DNA"/>
</dbReference>
<feature type="region of interest" description="Disordered" evidence="1">
    <location>
        <begin position="39"/>
        <end position="75"/>
    </location>
</feature>
<protein>
    <recommendedName>
        <fullName evidence="4">Retrotransposon gag domain-containing protein</fullName>
    </recommendedName>
</protein>
<comment type="caution">
    <text evidence="2">The sequence shown here is derived from an EMBL/GenBank/DDBJ whole genome shotgun (WGS) entry which is preliminary data.</text>
</comment>
<evidence type="ECO:0000313" key="2">
    <source>
        <dbReference type="EMBL" id="PNH02260.1"/>
    </source>
</evidence>
<evidence type="ECO:0000313" key="3">
    <source>
        <dbReference type="Proteomes" id="UP000236333"/>
    </source>
</evidence>
<evidence type="ECO:0008006" key="4">
    <source>
        <dbReference type="Google" id="ProtNLM"/>
    </source>
</evidence>
<name>A0A2J7ZPS3_9CHLO</name>
<dbReference type="OrthoDB" id="541589at2759"/>
<dbReference type="AlphaFoldDB" id="A0A2J7ZPS3"/>
<feature type="region of interest" description="Disordered" evidence="1">
    <location>
        <begin position="315"/>
        <end position="339"/>
    </location>
</feature>
<keyword evidence="3" id="KW-1185">Reference proteome</keyword>
<reference evidence="2 3" key="1">
    <citation type="journal article" date="2017" name="Mol. Biol. Evol.">
        <title>The 4-celled Tetrabaena socialis nuclear genome reveals the essential components for genetic control of cell number at the origin of multicellularity in the volvocine lineage.</title>
        <authorList>
            <person name="Featherston J."/>
            <person name="Arakaki Y."/>
            <person name="Hanschen E.R."/>
            <person name="Ferris P.J."/>
            <person name="Michod R.E."/>
            <person name="Olson B.J.S.C."/>
            <person name="Nozaki H."/>
            <person name="Durand P.M."/>
        </authorList>
    </citation>
    <scope>NUCLEOTIDE SEQUENCE [LARGE SCALE GENOMIC DNA]</scope>
    <source>
        <strain evidence="2 3">NIES-571</strain>
    </source>
</reference>
<feature type="compositionally biased region" description="Gly residues" evidence="1">
    <location>
        <begin position="321"/>
        <end position="332"/>
    </location>
</feature>
<sequence length="403" mass="43554">MLANVQQQRARLQVEQQALPQRFAPRLQQQAAPMAATVVPPTVEPRPPAGPAGPPAGPAVPPAVSGMQPQPAGQSVVFPPLQRPLGPEVIVPGAGAIAVLQQAAGMLAGHAAEGGIRVSFPTPKLDVPSGTTPDPEHVRAFVADVRAYFGVAGWGENPTAQKLFLSGSLYGEAKRWHVTWTRAFPGYTMDQVFDALLTRFAPAVHTRAYEARQSLLGGHLRQQANEAVATFAGRFEALLQDLPELSEGDRVFHFRSALLPYLREQCAVSPTFEDHRTYAELRQHALGVEKQYLARADERLALKSKDPTIRGMAVASATGRFGRGNRGSGDSGPTGNRRRNRAEAFGEDRGNENGGGDNSVLSTYRGLDGAYIPRERVEAAAKLDLCFACLHPDHLYRECPQRL</sequence>
<proteinExistence type="predicted"/>
<feature type="compositionally biased region" description="Pro residues" evidence="1">
    <location>
        <begin position="42"/>
        <end position="61"/>
    </location>
</feature>
<accession>A0A2J7ZPS3</accession>
<gene>
    <name evidence="2" type="ORF">TSOC_011779</name>
</gene>
<dbReference type="Proteomes" id="UP000236333">
    <property type="component" value="Unassembled WGS sequence"/>
</dbReference>
<evidence type="ECO:0000256" key="1">
    <source>
        <dbReference type="SAM" id="MobiDB-lite"/>
    </source>
</evidence>
<organism evidence="2 3">
    <name type="scientific">Tetrabaena socialis</name>
    <dbReference type="NCBI Taxonomy" id="47790"/>
    <lineage>
        <taxon>Eukaryota</taxon>
        <taxon>Viridiplantae</taxon>
        <taxon>Chlorophyta</taxon>
        <taxon>core chlorophytes</taxon>
        <taxon>Chlorophyceae</taxon>
        <taxon>CS clade</taxon>
        <taxon>Chlamydomonadales</taxon>
        <taxon>Tetrabaenaceae</taxon>
        <taxon>Tetrabaena</taxon>
    </lineage>
</organism>